<dbReference type="PANTHER" id="PTHR40469:SF2">
    <property type="entry name" value="GALACTOSE-BINDING DOMAIN-LIKE SUPERFAMILY PROTEIN"/>
    <property type="match status" value="1"/>
</dbReference>
<sequence length="318" mass="34334">MAGSSASSYRGDTGSGAGKHIVFIAGDHEYRSEETLPMLARIMAHHYGFTCSVLFTTNPQTGEIDPESSHITGLATLDKADLLVIFTRFKDFPDAEMKHVVDYLNRGGPVVGLRTATHAFQIQRADAAYAKYSWKGTPEYVGGFGRQILGETWVSHYGANHKQSSRLVAEKGEAGHPILRGVKDAWVKSGGYTANPIEGSHVLATGEILDGMTPDSPPAQGKTLQPVAWYRTYTADSGKQGRAFATTHGASEDIVNDGFRRLMVNAILWGAGLESSISPDGPIALVGPYHPTTYAFKGFIRGMKPSDFAGWDSAIPKR</sequence>
<accession>A0A143PIX1</accession>
<evidence type="ECO:0000259" key="1">
    <source>
        <dbReference type="Pfam" id="PF06283"/>
    </source>
</evidence>
<reference evidence="3" key="2">
    <citation type="submission" date="2016-04" db="EMBL/GenBank/DDBJ databases">
        <title>First Complete Genome Sequence of a Subdivision 6 Acidobacterium.</title>
        <authorList>
            <person name="Huang S."/>
            <person name="Vieira S."/>
            <person name="Bunk B."/>
            <person name="Riedel T."/>
            <person name="Sproeer C."/>
            <person name="Overmann J."/>
        </authorList>
    </citation>
    <scope>NUCLEOTIDE SEQUENCE [LARGE SCALE GENOMIC DNA]</scope>
    <source>
        <strain evidence="3">DSM 100886 HEG_-6_39</strain>
    </source>
</reference>
<protein>
    <submittedName>
        <fullName evidence="2">Trehalose utilization</fullName>
    </submittedName>
</protein>
<dbReference type="AlphaFoldDB" id="A0A143PIX1"/>
<evidence type="ECO:0000313" key="3">
    <source>
        <dbReference type="Proteomes" id="UP000076079"/>
    </source>
</evidence>
<evidence type="ECO:0000313" key="2">
    <source>
        <dbReference type="EMBL" id="AMY08532.1"/>
    </source>
</evidence>
<proteinExistence type="predicted"/>
<dbReference type="KEGG" id="abac:LuPra_01733"/>
<gene>
    <name evidence="2" type="ORF">LuPra_01733</name>
</gene>
<feature type="domain" description="ThuA-like" evidence="1">
    <location>
        <begin position="66"/>
        <end position="269"/>
    </location>
</feature>
<dbReference type="InterPro" id="IPR029010">
    <property type="entry name" value="ThuA-like"/>
</dbReference>
<dbReference type="PATRIC" id="fig|1813736.3.peg.1813"/>
<dbReference type="EMBL" id="CP015136">
    <property type="protein sequence ID" value="AMY08532.1"/>
    <property type="molecule type" value="Genomic_DNA"/>
</dbReference>
<keyword evidence="3" id="KW-1185">Reference proteome</keyword>
<dbReference type="InterPro" id="IPR029062">
    <property type="entry name" value="Class_I_gatase-like"/>
</dbReference>
<reference evidence="2 3" key="1">
    <citation type="journal article" date="2016" name="Genome Announc.">
        <title>First Complete Genome Sequence of a Subdivision 6 Acidobacterium Strain.</title>
        <authorList>
            <person name="Huang S."/>
            <person name="Vieira S."/>
            <person name="Bunk B."/>
            <person name="Riedel T."/>
            <person name="Sproer C."/>
            <person name="Overmann J."/>
        </authorList>
    </citation>
    <scope>NUCLEOTIDE SEQUENCE [LARGE SCALE GENOMIC DNA]</scope>
    <source>
        <strain evidence="3">DSM 100886 HEG_-6_39</strain>
    </source>
</reference>
<organism evidence="2 3">
    <name type="scientific">Luteitalea pratensis</name>
    <dbReference type="NCBI Taxonomy" id="1855912"/>
    <lineage>
        <taxon>Bacteria</taxon>
        <taxon>Pseudomonadati</taxon>
        <taxon>Acidobacteriota</taxon>
        <taxon>Vicinamibacteria</taxon>
        <taxon>Vicinamibacterales</taxon>
        <taxon>Vicinamibacteraceae</taxon>
        <taxon>Luteitalea</taxon>
    </lineage>
</organism>
<dbReference type="RefSeq" id="WP_234800792.1">
    <property type="nucleotide sequence ID" value="NZ_CP015136.1"/>
</dbReference>
<dbReference type="SUPFAM" id="SSF52317">
    <property type="entry name" value="Class I glutamine amidotransferase-like"/>
    <property type="match status" value="1"/>
</dbReference>
<name>A0A143PIX1_LUTPR</name>
<dbReference type="Pfam" id="PF06283">
    <property type="entry name" value="ThuA"/>
    <property type="match status" value="1"/>
</dbReference>
<dbReference type="Proteomes" id="UP000076079">
    <property type="component" value="Chromosome"/>
</dbReference>
<dbReference type="Gene3D" id="3.40.50.880">
    <property type="match status" value="1"/>
</dbReference>
<dbReference type="STRING" id="1855912.LuPra_01733"/>
<dbReference type="PANTHER" id="PTHR40469">
    <property type="entry name" value="SECRETED GLYCOSYL HYDROLASE"/>
    <property type="match status" value="1"/>
</dbReference>